<dbReference type="SUPFAM" id="SSF56281">
    <property type="entry name" value="Metallo-hydrolase/oxidoreductase"/>
    <property type="match status" value="1"/>
</dbReference>
<protein>
    <submittedName>
        <fullName evidence="4">Metallo-beta-lactamase</fullName>
    </submittedName>
</protein>
<proteinExistence type="predicted"/>
<dbReference type="RefSeq" id="WP_002595510.1">
    <property type="nucleotide sequence ID" value="NZ_KB851018.1"/>
</dbReference>
<dbReference type="InterPro" id="IPR011108">
    <property type="entry name" value="RMMBL"/>
</dbReference>
<dbReference type="SMART" id="SM01027">
    <property type="entry name" value="Beta-Casp"/>
    <property type="match status" value="1"/>
</dbReference>
<keyword evidence="1" id="KW-0378">Hydrolase</keyword>
<dbReference type="PANTHER" id="PTHR11203:SF37">
    <property type="entry name" value="INTEGRATOR COMPLEX SUBUNIT 11"/>
    <property type="match status" value="1"/>
</dbReference>
<feature type="domain" description="Metallo-beta-lactamase" evidence="2">
    <location>
        <begin position="15"/>
        <end position="247"/>
    </location>
</feature>
<dbReference type="AlphaFoldDB" id="A0A0E2HRS1"/>
<name>A0A0E2HRS1_9FIRM</name>
<dbReference type="PATRIC" id="fig|999408.3.peg.1795"/>
<evidence type="ECO:0000256" key="1">
    <source>
        <dbReference type="ARBA" id="ARBA00022801"/>
    </source>
</evidence>
<dbReference type="Pfam" id="PF07521">
    <property type="entry name" value="RMMBL"/>
    <property type="match status" value="1"/>
</dbReference>
<reference evidence="4 5" key="1">
    <citation type="submission" date="2013-01" db="EMBL/GenBank/DDBJ databases">
        <title>The Genome Sequence of Clostridium clostridioforme 90A8.</title>
        <authorList>
            <consortium name="The Broad Institute Genome Sequencing Platform"/>
            <person name="Earl A."/>
            <person name="Ward D."/>
            <person name="Feldgarden M."/>
            <person name="Gevers D."/>
            <person name="Courvalin P."/>
            <person name="Lambert T."/>
            <person name="Walker B."/>
            <person name="Young S.K."/>
            <person name="Zeng Q."/>
            <person name="Gargeya S."/>
            <person name="Fitzgerald M."/>
            <person name="Haas B."/>
            <person name="Abouelleil A."/>
            <person name="Alvarado L."/>
            <person name="Arachchi H.M."/>
            <person name="Berlin A.M."/>
            <person name="Chapman S.B."/>
            <person name="Dewar J."/>
            <person name="Goldberg J."/>
            <person name="Griggs A."/>
            <person name="Gujja S."/>
            <person name="Hansen M."/>
            <person name="Howarth C."/>
            <person name="Imamovic A."/>
            <person name="Larimer J."/>
            <person name="McCowan C."/>
            <person name="Murphy C."/>
            <person name="Neiman D."/>
            <person name="Pearson M."/>
            <person name="Priest M."/>
            <person name="Roberts A."/>
            <person name="Saif S."/>
            <person name="Shea T."/>
            <person name="Sisk P."/>
            <person name="Sykes S."/>
            <person name="Wortman J."/>
            <person name="Nusbaum C."/>
            <person name="Birren B."/>
        </authorList>
    </citation>
    <scope>NUCLEOTIDE SEQUENCE [LARGE SCALE GENOMIC DNA]</scope>
    <source>
        <strain evidence="4 5">90A8</strain>
    </source>
</reference>
<dbReference type="HOGENOM" id="CLU_009673_5_2_9"/>
<dbReference type="SMART" id="SM00849">
    <property type="entry name" value="Lactamase_B"/>
    <property type="match status" value="1"/>
</dbReference>
<feature type="domain" description="Beta-Casp" evidence="3">
    <location>
        <begin position="252"/>
        <end position="381"/>
    </location>
</feature>
<evidence type="ECO:0000313" key="4">
    <source>
        <dbReference type="EMBL" id="ENZ17716.1"/>
    </source>
</evidence>
<dbReference type="GO" id="GO:0016787">
    <property type="term" value="F:hydrolase activity"/>
    <property type="evidence" value="ECO:0007669"/>
    <property type="project" value="UniProtKB-KW"/>
</dbReference>
<dbReference type="Proteomes" id="UP000013085">
    <property type="component" value="Unassembled WGS sequence"/>
</dbReference>
<dbReference type="PANTHER" id="PTHR11203">
    <property type="entry name" value="CLEAVAGE AND POLYADENYLATION SPECIFICITY FACTOR FAMILY MEMBER"/>
    <property type="match status" value="1"/>
</dbReference>
<accession>A0A0E2HRS1</accession>
<evidence type="ECO:0000313" key="5">
    <source>
        <dbReference type="Proteomes" id="UP000013085"/>
    </source>
</evidence>
<dbReference type="Pfam" id="PF16661">
    <property type="entry name" value="Lactamase_B_6"/>
    <property type="match status" value="1"/>
</dbReference>
<dbReference type="InterPro" id="IPR050698">
    <property type="entry name" value="MBL"/>
</dbReference>
<dbReference type="InterPro" id="IPR036866">
    <property type="entry name" value="RibonucZ/Hydroxyglut_hydro"/>
</dbReference>
<dbReference type="GO" id="GO:0004521">
    <property type="term" value="F:RNA endonuclease activity"/>
    <property type="evidence" value="ECO:0007669"/>
    <property type="project" value="TreeGrafter"/>
</dbReference>
<sequence>MQMRLTFIGADHEVTGSCHFLEVGNTKVLIDCGMEQGNNIYQNAELPVGYHEIDYVFLTHAHIDHAGMLPWIHARGFRGQVITTYATADLCNIMLKDSAHIQEMEAEWKNRKARRAGRGEVEALYTMQDAEDVLKHFEGVAYGQIFKLNDNLTLRFTDVGHLLGSASIEIWATEGAGKKKIVFSGDIGNKNKPLIRDPQYITEADYVVMEATYGNRYHKKDVNHVDSLARIIQETLDRQGNVVIPAFAVGRTQELLYLIRHIKEERLVTGHDSFEVYVDSPLAVEATHVFKDNMLECYDGETKALVERGINPIDFPGLKLSITSEESKNINFDMTPKVIISAAGMCDAGRIRHHLKHNLWRPECSVVFAGYQAEGTLGRILQDGAQTVKIFGEEIDVRAHIETMEGISGHADRDGLIIWISAFEKRPDYVFVVHGSEESCVSFTDVLNTQLKLAAKAPFSGSQFDLIKGFWIKETEGVLIKKETAAKRRASGVYTRLVDAGKMLLDVIHRNEGGANKDLTRFTEQILALCDKWDR</sequence>
<dbReference type="InterPro" id="IPR022712">
    <property type="entry name" value="Beta_Casp"/>
</dbReference>
<dbReference type="Gene3D" id="3.60.15.10">
    <property type="entry name" value="Ribonuclease Z/Hydroxyacylglutathione hydrolase-like"/>
    <property type="match status" value="1"/>
</dbReference>
<dbReference type="Pfam" id="PF10996">
    <property type="entry name" value="Beta-Casp"/>
    <property type="match status" value="1"/>
</dbReference>
<dbReference type="CDD" id="cd16295">
    <property type="entry name" value="TTHA0252-CPSF-like_MBL-fold"/>
    <property type="match status" value="1"/>
</dbReference>
<organism evidence="4 5">
    <name type="scientific">[Clostridium] clostridioforme 90A8</name>
    <dbReference type="NCBI Taxonomy" id="999408"/>
    <lineage>
        <taxon>Bacteria</taxon>
        <taxon>Bacillati</taxon>
        <taxon>Bacillota</taxon>
        <taxon>Clostridia</taxon>
        <taxon>Lachnospirales</taxon>
        <taxon>Lachnospiraceae</taxon>
        <taxon>Enterocloster</taxon>
    </lineage>
</organism>
<evidence type="ECO:0000259" key="2">
    <source>
        <dbReference type="SMART" id="SM00849"/>
    </source>
</evidence>
<gene>
    <name evidence="4" type="ORF">HMPREF1090_01666</name>
</gene>
<dbReference type="InterPro" id="IPR001279">
    <property type="entry name" value="Metallo-B-lactamas"/>
</dbReference>
<dbReference type="Gene3D" id="3.40.50.10890">
    <property type="match status" value="1"/>
</dbReference>
<evidence type="ECO:0000259" key="3">
    <source>
        <dbReference type="SMART" id="SM01027"/>
    </source>
</evidence>
<dbReference type="EMBL" id="AGYR01000013">
    <property type="protein sequence ID" value="ENZ17716.1"/>
    <property type="molecule type" value="Genomic_DNA"/>
</dbReference>
<comment type="caution">
    <text evidence="4">The sequence shown here is derived from an EMBL/GenBank/DDBJ whole genome shotgun (WGS) entry which is preliminary data.</text>
</comment>